<keyword evidence="2" id="KW-0547">Nucleotide-binding</keyword>
<dbReference type="Pfam" id="PF12945">
    <property type="entry name" value="PilZNR"/>
    <property type="match status" value="1"/>
</dbReference>
<evidence type="ECO:0000313" key="6">
    <source>
        <dbReference type="EMBL" id="KON87214.1"/>
    </source>
</evidence>
<dbReference type="Pfam" id="PF07238">
    <property type="entry name" value="PilZ"/>
    <property type="match status" value="1"/>
</dbReference>
<sequence>MINIGEALILELTHSEKSEKYKCKLVEREGNTLYIDYPINQETNKTAFLLDGTQLKITFLAADGTVYLFESEVLGRVKLKIPMMVISYPGDEHLVKVQRRRFVRVETPVDVAIHPVNNEFIPFVSVTDDISAGGAAIIGKTISSLKANMQIHAYFVLAMQNGDNYYLKLESKVIRVSEPRNGKSLISVQFMDVSSQDRQLLLRFCFDRQLAMKKKGLEI</sequence>
<evidence type="ECO:0000256" key="3">
    <source>
        <dbReference type="ARBA" id="ARBA00023143"/>
    </source>
</evidence>
<evidence type="ECO:0000256" key="2">
    <source>
        <dbReference type="ARBA" id="ARBA00022741"/>
    </source>
</evidence>
<keyword evidence="7" id="KW-1185">Reference proteome</keyword>
<dbReference type="Gene3D" id="2.40.10.220">
    <property type="entry name" value="predicted glycosyltransferase like domains"/>
    <property type="match status" value="1"/>
</dbReference>
<accession>A0A0M0GBI9</accession>
<protein>
    <submittedName>
        <fullName evidence="6">Pilus assembly protein PilZ</fullName>
    </submittedName>
</protein>
<feature type="domain" description="Type III secretion system flagellar brake protein YcgR PilZN" evidence="5">
    <location>
        <begin position="4"/>
        <end position="89"/>
    </location>
</feature>
<dbReference type="EMBL" id="LGUF01000007">
    <property type="protein sequence ID" value="KON87214.1"/>
    <property type="molecule type" value="Genomic_DNA"/>
</dbReference>
<dbReference type="InterPro" id="IPR009875">
    <property type="entry name" value="PilZ_domain"/>
</dbReference>
<dbReference type="AlphaFoldDB" id="A0A0M0GBI9"/>
<dbReference type="InterPro" id="IPR009926">
    <property type="entry name" value="T3SS_YcgR_PilZN"/>
</dbReference>
<organism evidence="6 7">
    <name type="scientific">Sporosarcina globispora</name>
    <name type="common">Bacillus globisporus</name>
    <dbReference type="NCBI Taxonomy" id="1459"/>
    <lineage>
        <taxon>Bacteria</taxon>
        <taxon>Bacillati</taxon>
        <taxon>Bacillota</taxon>
        <taxon>Bacilli</taxon>
        <taxon>Bacillales</taxon>
        <taxon>Caryophanaceae</taxon>
        <taxon>Sporosarcina</taxon>
    </lineage>
</organism>
<dbReference type="RefSeq" id="WP_053434560.1">
    <property type="nucleotide sequence ID" value="NZ_LGUF01000007.1"/>
</dbReference>
<dbReference type="OrthoDB" id="1951449at2"/>
<keyword evidence="1" id="KW-0973">c-di-GMP</keyword>
<evidence type="ECO:0000259" key="5">
    <source>
        <dbReference type="Pfam" id="PF12945"/>
    </source>
</evidence>
<name>A0A0M0GBI9_SPOGL</name>
<keyword evidence="3" id="KW-0975">Bacterial flagellum</keyword>
<dbReference type="GO" id="GO:0035438">
    <property type="term" value="F:cyclic-di-GMP binding"/>
    <property type="evidence" value="ECO:0007669"/>
    <property type="project" value="InterPro"/>
</dbReference>
<evidence type="ECO:0000259" key="4">
    <source>
        <dbReference type="Pfam" id="PF07238"/>
    </source>
</evidence>
<evidence type="ECO:0000256" key="1">
    <source>
        <dbReference type="ARBA" id="ARBA00022636"/>
    </source>
</evidence>
<dbReference type="Proteomes" id="UP000037109">
    <property type="component" value="Unassembled WGS sequence"/>
</dbReference>
<feature type="domain" description="PilZ" evidence="4">
    <location>
        <begin position="98"/>
        <end position="206"/>
    </location>
</feature>
<reference evidence="7" key="1">
    <citation type="submission" date="2015-07" db="EMBL/GenBank/DDBJ databases">
        <title>Fjat-10036 dsm4.</title>
        <authorList>
            <person name="Liu B."/>
            <person name="Wang J."/>
            <person name="Zhu Y."/>
            <person name="Liu G."/>
            <person name="Chen Q."/>
            <person name="Chen Z."/>
            <person name="Lan J."/>
            <person name="Che J."/>
            <person name="Ge C."/>
            <person name="Shi H."/>
            <person name="Pan Z."/>
            <person name="Liu X."/>
        </authorList>
    </citation>
    <scope>NUCLEOTIDE SEQUENCE [LARGE SCALE GENOMIC DNA]</scope>
    <source>
        <strain evidence="7">DSM 4</strain>
    </source>
</reference>
<dbReference type="STRING" id="1459.AF332_10555"/>
<gene>
    <name evidence="6" type="ORF">AF332_10555</name>
</gene>
<dbReference type="PATRIC" id="fig|1459.3.peg.2248"/>
<dbReference type="Gene3D" id="2.30.110.10">
    <property type="entry name" value="Electron Transport, Fmn-binding Protein, Chain A"/>
    <property type="match status" value="1"/>
</dbReference>
<comment type="caution">
    <text evidence="6">The sequence shown here is derived from an EMBL/GenBank/DDBJ whole genome shotgun (WGS) entry which is preliminary data.</text>
</comment>
<proteinExistence type="predicted"/>
<dbReference type="InterPro" id="IPR012349">
    <property type="entry name" value="Split_barrel_FMN-bd"/>
</dbReference>
<evidence type="ECO:0000313" key="7">
    <source>
        <dbReference type="Proteomes" id="UP000037109"/>
    </source>
</evidence>
<dbReference type="SUPFAM" id="SSF141371">
    <property type="entry name" value="PilZ domain-like"/>
    <property type="match status" value="2"/>
</dbReference>